<gene>
    <name evidence="2" type="ORF">PPACK8108_LOCUS21395</name>
</gene>
<keyword evidence="3" id="KW-1185">Reference proteome</keyword>
<dbReference type="SUPFAM" id="SSF51197">
    <property type="entry name" value="Clavaminate synthase-like"/>
    <property type="match status" value="1"/>
</dbReference>
<comment type="caution">
    <text evidence="2">The sequence shown here is derived from an EMBL/GenBank/DDBJ whole genome shotgun (WGS) entry which is preliminary data.</text>
</comment>
<dbReference type="PANTHER" id="PTHR12461:SF94">
    <property type="entry name" value="JMJC DOMAIN-CONTAINING PROTEIN"/>
    <property type="match status" value="1"/>
</dbReference>
<protein>
    <recommendedName>
        <fullName evidence="1">JmjC domain-containing protein</fullName>
    </recommendedName>
</protein>
<dbReference type="Proteomes" id="UP001153365">
    <property type="component" value="Unassembled WGS sequence"/>
</dbReference>
<feature type="domain" description="JmjC" evidence="1">
    <location>
        <begin position="289"/>
        <end position="458"/>
    </location>
</feature>
<reference evidence="2" key="1">
    <citation type="submission" date="2022-06" db="EMBL/GenBank/DDBJ databases">
        <authorList>
            <consortium name="SYNGENTA / RWTH Aachen University"/>
        </authorList>
    </citation>
    <scope>NUCLEOTIDE SEQUENCE</scope>
</reference>
<dbReference type="InterPro" id="IPR003347">
    <property type="entry name" value="JmjC_dom"/>
</dbReference>
<evidence type="ECO:0000313" key="2">
    <source>
        <dbReference type="EMBL" id="CAH7686707.1"/>
    </source>
</evidence>
<evidence type="ECO:0000259" key="1">
    <source>
        <dbReference type="PROSITE" id="PS51184"/>
    </source>
</evidence>
<accession>A0AAV0BIG2</accession>
<organism evidence="2 3">
    <name type="scientific">Phakopsora pachyrhizi</name>
    <name type="common">Asian soybean rust disease fungus</name>
    <dbReference type="NCBI Taxonomy" id="170000"/>
    <lineage>
        <taxon>Eukaryota</taxon>
        <taxon>Fungi</taxon>
        <taxon>Dikarya</taxon>
        <taxon>Basidiomycota</taxon>
        <taxon>Pucciniomycotina</taxon>
        <taxon>Pucciniomycetes</taxon>
        <taxon>Pucciniales</taxon>
        <taxon>Phakopsoraceae</taxon>
        <taxon>Phakopsora</taxon>
    </lineage>
</organism>
<dbReference type="Pfam" id="PF13621">
    <property type="entry name" value="Cupin_8"/>
    <property type="match status" value="1"/>
</dbReference>
<dbReference type="PROSITE" id="PS51184">
    <property type="entry name" value="JMJC"/>
    <property type="match status" value="1"/>
</dbReference>
<evidence type="ECO:0000313" key="3">
    <source>
        <dbReference type="Proteomes" id="UP001153365"/>
    </source>
</evidence>
<dbReference type="AlphaFoldDB" id="A0AAV0BIG2"/>
<proteinExistence type="predicted"/>
<dbReference type="EMBL" id="CALTRL010005809">
    <property type="protein sequence ID" value="CAH7686707.1"/>
    <property type="molecule type" value="Genomic_DNA"/>
</dbReference>
<dbReference type="PANTHER" id="PTHR12461">
    <property type="entry name" value="HYPOXIA-INDUCIBLE FACTOR 1 ALPHA INHIBITOR-RELATED"/>
    <property type="match status" value="1"/>
</dbReference>
<name>A0AAV0BIG2_PHAPC</name>
<sequence length="458" mass="52929">MVVVDWRLKELWSRIRDLQEDLEQAGSLIHSQLKIASNNLLKVFGQDCSVQTSKELLEETVLISEALLILAEEKISSFFYNKIQTIWRQLYTDSTLIKVSTILSSVSEYSEIFENVDWYGLMKLLDMALIVSGVPGRGRREATFFLIKKIQKDFINTKSLSNQVESSIERPLKKPRTIFNTYDQKINSQFSVVQRSIQSFELPPSDESFSTELYKKPFVIKKYCKNWPALKERPWKDLNYLRASTGPGRFVPVEIGRNYSDDDWGQKIMSWYEFLNKLEFSGTIQPEIVYLAQYNLFNQFPSLKDDMVIPSYTDCQIPSEVGSKPESEDGLLLNAWLGPSGTISPAHTDPYYNCYAQIVGKKYVWVAPPGFYDEMYPFGKVSGDEKSLQSNFMNNTSQVDIFEKDLKKLQEKFPQFVEQVLPQAMQVVLEEGDMLVMPPGWWHSMKSLETSMNISIWF</sequence>
<dbReference type="InterPro" id="IPR041667">
    <property type="entry name" value="Cupin_8"/>
</dbReference>
<dbReference type="Gene3D" id="2.60.120.650">
    <property type="entry name" value="Cupin"/>
    <property type="match status" value="1"/>
</dbReference>
<dbReference type="SMART" id="SM00558">
    <property type="entry name" value="JmjC"/>
    <property type="match status" value="1"/>
</dbReference>